<dbReference type="RefSeq" id="WP_074837745.1">
    <property type="nucleotide sequence ID" value="NZ_CATLTK010000044.1"/>
</dbReference>
<feature type="transmembrane region" description="Helical" evidence="1">
    <location>
        <begin position="135"/>
        <end position="158"/>
    </location>
</feature>
<evidence type="ECO:0000313" key="2">
    <source>
        <dbReference type="EMBL" id="SEJ95072.1"/>
    </source>
</evidence>
<feature type="transmembrane region" description="Helical" evidence="1">
    <location>
        <begin position="352"/>
        <end position="383"/>
    </location>
</feature>
<evidence type="ECO:0000256" key="1">
    <source>
        <dbReference type="SAM" id="Phobius"/>
    </source>
</evidence>
<feature type="transmembrane region" description="Helical" evidence="1">
    <location>
        <begin position="79"/>
        <end position="100"/>
    </location>
</feature>
<feature type="transmembrane region" description="Helical" evidence="1">
    <location>
        <begin position="55"/>
        <end position="72"/>
    </location>
</feature>
<gene>
    <name evidence="2" type="ORF">SAMN04487940_1152</name>
</gene>
<dbReference type="GeneID" id="80819802"/>
<feature type="transmembrane region" description="Helical" evidence="1">
    <location>
        <begin position="250"/>
        <end position="269"/>
    </location>
</feature>
<feature type="transmembrane region" description="Helical" evidence="1">
    <location>
        <begin position="275"/>
        <end position="297"/>
    </location>
</feature>
<feature type="transmembrane region" description="Helical" evidence="1">
    <location>
        <begin position="208"/>
        <end position="230"/>
    </location>
</feature>
<feature type="transmembrane region" description="Helical" evidence="1">
    <location>
        <begin position="435"/>
        <end position="459"/>
    </location>
</feature>
<keyword evidence="1" id="KW-0472">Membrane</keyword>
<feature type="transmembrane region" description="Helical" evidence="1">
    <location>
        <begin position="179"/>
        <end position="202"/>
    </location>
</feature>
<name>A0A975WCU9_9RHOB</name>
<proteinExistence type="predicted"/>
<keyword evidence="3" id="KW-1185">Reference proteome</keyword>
<evidence type="ECO:0000313" key="3">
    <source>
        <dbReference type="Proteomes" id="UP000182932"/>
    </source>
</evidence>
<feature type="transmembrane region" description="Helical" evidence="1">
    <location>
        <begin position="395"/>
        <end position="415"/>
    </location>
</feature>
<dbReference type="EMBL" id="FNYY01000015">
    <property type="protein sequence ID" value="SEJ95072.1"/>
    <property type="molecule type" value="Genomic_DNA"/>
</dbReference>
<organism evidence="2 3">
    <name type="scientific">Marinovum algicola</name>
    <dbReference type="NCBI Taxonomy" id="42444"/>
    <lineage>
        <taxon>Bacteria</taxon>
        <taxon>Pseudomonadati</taxon>
        <taxon>Pseudomonadota</taxon>
        <taxon>Alphaproteobacteria</taxon>
        <taxon>Rhodobacterales</taxon>
        <taxon>Roseobacteraceae</taxon>
        <taxon>Marinovum</taxon>
    </lineage>
</organism>
<sequence>MTPNSPLDRAAAVLLALLVLLTGLVEWRVPAAEAPRALVAAAVVVLLAPRIRASRLAFVAVGLGLTLWTGAVSDDWAAVLARGLASAGFIGAFFCALATLRSIAQSSPAIADAGRYLASQPPGRRYLALSLGGHMFALLLSYGAIALLGGLATSAAAADSDPVIRGHRRRRMLLAIQRGFVSTLPWSPLAFSMAITTVLIPGASWRDAALPGMVSALILAGLGWALDTLLKPRLAVRPPPRPIEGSFRRLTPLFVLLALLGVSVGGLHLLTEVRIVGVVLLVVPLISLVWALLQYRGAIAAPARQFLFTDLPGYRGEIVLLMMAGYIGTLGAPLLAPIMAGLGLDLGVMPPWLLLVSLVWIVPLLGQLGMNPILGVTLIAPLIPEAASLGVTPAALVTAIVAGWAIGGICSPFTATTILTGSFGGVSPLHVGLRWNGLFVITLGLALSLWTLLYAFVLAPA</sequence>
<evidence type="ECO:0008006" key="4">
    <source>
        <dbReference type="Google" id="ProtNLM"/>
    </source>
</evidence>
<keyword evidence="1" id="KW-1133">Transmembrane helix</keyword>
<feature type="transmembrane region" description="Helical" evidence="1">
    <location>
        <begin position="318"/>
        <end position="340"/>
    </location>
</feature>
<accession>A0A975WCU9</accession>
<reference evidence="2 3" key="1">
    <citation type="submission" date="2016-10" db="EMBL/GenBank/DDBJ databases">
        <authorList>
            <person name="Varghese N."/>
            <person name="Submissions S."/>
        </authorList>
    </citation>
    <scope>NUCLEOTIDE SEQUENCE [LARGE SCALE GENOMIC DNA]</scope>
    <source>
        <strain evidence="2 3">FF3</strain>
    </source>
</reference>
<comment type="caution">
    <text evidence="2">The sequence shown here is derived from an EMBL/GenBank/DDBJ whole genome shotgun (WGS) entry which is preliminary data.</text>
</comment>
<dbReference type="Proteomes" id="UP000182932">
    <property type="component" value="Unassembled WGS sequence"/>
</dbReference>
<keyword evidence="1" id="KW-0812">Transmembrane</keyword>
<protein>
    <recommendedName>
        <fullName evidence="4">H+/citrate symporter</fullName>
    </recommendedName>
</protein>
<dbReference type="AlphaFoldDB" id="A0A975WCU9"/>